<evidence type="ECO:0000259" key="1">
    <source>
        <dbReference type="PROSITE" id="PS51782"/>
    </source>
</evidence>
<protein>
    <recommendedName>
        <fullName evidence="1">LysM domain-containing protein</fullName>
    </recommendedName>
</protein>
<dbReference type="SMART" id="SM00257">
    <property type="entry name" value="LysM"/>
    <property type="match status" value="2"/>
</dbReference>
<dbReference type="Proteomes" id="UP001058974">
    <property type="component" value="Chromosome 7"/>
</dbReference>
<evidence type="ECO:0000313" key="2">
    <source>
        <dbReference type="EMBL" id="KAI5384280.1"/>
    </source>
</evidence>
<feature type="non-terminal residue" evidence="2">
    <location>
        <position position="160"/>
    </location>
</feature>
<feature type="non-terminal residue" evidence="2">
    <location>
        <position position="1"/>
    </location>
</feature>
<accession>A0A9D4VKE7</accession>
<sequence length="160" mass="17301">SNNLPRYKIKPGDTLSEIATVRFAGLVKYQQIQTANNIPDANNITAGDTLWIPLPCSCDKVDDSSVLHYAHVVESGNTIDIIAQKYGTTPQTLLSVNGIDDPKTLQAGQVLDVPRPVCKSNVGNNSVDFPLLVPNGTYFYTVNDCVKCKCDSTGSNNNNN</sequence>
<dbReference type="PROSITE" id="PS51782">
    <property type="entry name" value="LYSM"/>
    <property type="match status" value="2"/>
</dbReference>
<name>A0A9D4VKE7_PEA</name>
<dbReference type="InterPro" id="IPR018392">
    <property type="entry name" value="LysM"/>
</dbReference>
<dbReference type="Gramene" id="Psat07G0133200-T1">
    <property type="protein sequence ID" value="KAI5384280.1"/>
    <property type="gene ID" value="KIW84_071332"/>
</dbReference>
<dbReference type="CDD" id="cd00118">
    <property type="entry name" value="LysM"/>
    <property type="match status" value="2"/>
</dbReference>
<comment type="caution">
    <text evidence="2">The sequence shown here is derived from an EMBL/GenBank/DDBJ whole genome shotgun (WGS) entry which is preliminary data.</text>
</comment>
<dbReference type="AlphaFoldDB" id="A0A9D4VKE7"/>
<organism evidence="2 3">
    <name type="scientific">Pisum sativum</name>
    <name type="common">Garden pea</name>
    <name type="synonym">Lathyrus oleraceus</name>
    <dbReference type="NCBI Taxonomy" id="3888"/>
    <lineage>
        <taxon>Eukaryota</taxon>
        <taxon>Viridiplantae</taxon>
        <taxon>Streptophyta</taxon>
        <taxon>Embryophyta</taxon>
        <taxon>Tracheophyta</taxon>
        <taxon>Spermatophyta</taxon>
        <taxon>Magnoliopsida</taxon>
        <taxon>eudicotyledons</taxon>
        <taxon>Gunneridae</taxon>
        <taxon>Pentapetalae</taxon>
        <taxon>rosids</taxon>
        <taxon>fabids</taxon>
        <taxon>Fabales</taxon>
        <taxon>Fabaceae</taxon>
        <taxon>Papilionoideae</taxon>
        <taxon>50 kb inversion clade</taxon>
        <taxon>NPAAA clade</taxon>
        <taxon>Hologalegina</taxon>
        <taxon>IRL clade</taxon>
        <taxon>Fabeae</taxon>
        <taxon>Lathyrus</taxon>
    </lineage>
</organism>
<dbReference type="PANTHER" id="PTHR33734">
    <property type="entry name" value="LYSM DOMAIN-CONTAINING GPI-ANCHORED PROTEIN 2"/>
    <property type="match status" value="1"/>
</dbReference>
<evidence type="ECO:0000313" key="3">
    <source>
        <dbReference type="Proteomes" id="UP001058974"/>
    </source>
</evidence>
<keyword evidence="3" id="KW-1185">Reference proteome</keyword>
<dbReference type="Pfam" id="PF01476">
    <property type="entry name" value="LysM"/>
    <property type="match status" value="2"/>
</dbReference>
<proteinExistence type="predicted"/>
<feature type="domain" description="LysM" evidence="1">
    <location>
        <begin position="5"/>
        <end position="52"/>
    </location>
</feature>
<dbReference type="InterPro" id="IPR036779">
    <property type="entry name" value="LysM_dom_sf"/>
</dbReference>
<reference evidence="2 3" key="1">
    <citation type="journal article" date="2022" name="Nat. Genet.">
        <title>Improved pea reference genome and pan-genome highlight genomic features and evolutionary characteristics.</title>
        <authorList>
            <person name="Yang T."/>
            <person name="Liu R."/>
            <person name="Luo Y."/>
            <person name="Hu S."/>
            <person name="Wang D."/>
            <person name="Wang C."/>
            <person name="Pandey M.K."/>
            <person name="Ge S."/>
            <person name="Xu Q."/>
            <person name="Li N."/>
            <person name="Li G."/>
            <person name="Huang Y."/>
            <person name="Saxena R.K."/>
            <person name="Ji Y."/>
            <person name="Li M."/>
            <person name="Yan X."/>
            <person name="He Y."/>
            <person name="Liu Y."/>
            <person name="Wang X."/>
            <person name="Xiang C."/>
            <person name="Varshney R.K."/>
            <person name="Ding H."/>
            <person name="Gao S."/>
            <person name="Zong X."/>
        </authorList>
    </citation>
    <scope>NUCLEOTIDE SEQUENCE [LARGE SCALE GENOMIC DNA]</scope>
    <source>
        <strain evidence="2 3">cv. Zhongwan 6</strain>
    </source>
</reference>
<dbReference type="EMBL" id="JAMSHJ010000007">
    <property type="protein sequence ID" value="KAI5384280.1"/>
    <property type="molecule type" value="Genomic_DNA"/>
</dbReference>
<dbReference type="SUPFAM" id="SSF54106">
    <property type="entry name" value="LysM domain"/>
    <property type="match status" value="2"/>
</dbReference>
<feature type="domain" description="LysM" evidence="1">
    <location>
        <begin position="69"/>
        <end position="113"/>
    </location>
</feature>
<gene>
    <name evidence="2" type="ORF">KIW84_071332</name>
</gene>
<dbReference type="Gene3D" id="3.10.350.10">
    <property type="entry name" value="LysM domain"/>
    <property type="match status" value="2"/>
</dbReference>
<dbReference type="PANTHER" id="PTHR33734:SF11">
    <property type="entry name" value="LYSM DOMAIN-CONTAINING GPI-ANCHORED PROTEIN 2"/>
    <property type="match status" value="1"/>
</dbReference>